<dbReference type="PANTHER" id="PTHR12668:SF43">
    <property type="entry name" value="TRANSMEMBRANE PROTEIN 14 HOMOLOG"/>
    <property type="match status" value="1"/>
</dbReference>
<evidence type="ECO:0000256" key="2">
    <source>
        <dbReference type="ARBA" id="ARBA00007590"/>
    </source>
</evidence>
<evidence type="ECO:0000313" key="8">
    <source>
        <dbReference type="EMBL" id="CAK9207057.1"/>
    </source>
</evidence>
<keyword evidence="5 7" id="KW-0472">Membrane</keyword>
<keyword evidence="9" id="KW-1185">Reference proteome</keyword>
<evidence type="ECO:0000256" key="7">
    <source>
        <dbReference type="SAM" id="Phobius"/>
    </source>
</evidence>
<feature type="transmembrane region" description="Helical" evidence="7">
    <location>
        <begin position="239"/>
        <end position="257"/>
    </location>
</feature>
<protein>
    <submittedName>
        <fullName evidence="8">Uncharacterized protein</fullName>
    </submittedName>
</protein>
<evidence type="ECO:0000256" key="1">
    <source>
        <dbReference type="ARBA" id="ARBA00004370"/>
    </source>
</evidence>
<dbReference type="Gene3D" id="1.10.10.1740">
    <property type="entry name" value="Transmembrane protein 14-like"/>
    <property type="match status" value="1"/>
</dbReference>
<feature type="compositionally biased region" description="Polar residues" evidence="6">
    <location>
        <begin position="140"/>
        <end position="153"/>
    </location>
</feature>
<accession>A0ABP0TXC9</accession>
<evidence type="ECO:0000256" key="4">
    <source>
        <dbReference type="ARBA" id="ARBA00022989"/>
    </source>
</evidence>
<evidence type="ECO:0000256" key="5">
    <source>
        <dbReference type="ARBA" id="ARBA00023136"/>
    </source>
</evidence>
<dbReference type="Proteomes" id="UP001497512">
    <property type="component" value="Chromosome 15"/>
</dbReference>
<feature type="transmembrane region" description="Helical" evidence="7">
    <location>
        <begin position="322"/>
        <end position="341"/>
    </location>
</feature>
<keyword evidence="4 7" id="KW-1133">Transmembrane helix</keyword>
<evidence type="ECO:0000313" key="9">
    <source>
        <dbReference type="Proteomes" id="UP001497512"/>
    </source>
</evidence>
<dbReference type="PANTHER" id="PTHR12668">
    <property type="entry name" value="TRANSMEMBRANE PROTEIN 14, 15"/>
    <property type="match status" value="1"/>
</dbReference>
<feature type="transmembrane region" description="Helical" evidence="7">
    <location>
        <begin position="264"/>
        <end position="285"/>
    </location>
</feature>
<comment type="subcellular location">
    <subcellularLocation>
        <location evidence="1">Membrane</location>
    </subcellularLocation>
</comment>
<keyword evidence="3 7" id="KW-0812">Transmembrane</keyword>
<organism evidence="8 9">
    <name type="scientific">Sphagnum troendelagicum</name>
    <dbReference type="NCBI Taxonomy" id="128251"/>
    <lineage>
        <taxon>Eukaryota</taxon>
        <taxon>Viridiplantae</taxon>
        <taxon>Streptophyta</taxon>
        <taxon>Embryophyta</taxon>
        <taxon>Bryophyta</taxon>
        <taxon>Sphagnophytina</taxon>
        <taxon>Sphagnopsida</taxon>
        <taxon>Sphagnales</taxon>
        <taxon>Sphagnaceae</taxon>
        <taxon>Sphagnum</taxon>
    </lineage>
</organism>
<sequence length="356" mass="38035">MMLLRTVSGVAAATPYPAAPAPTARCSLCHSSCSSPSTSFSNVQYGSSKAFPSLQGNRMMRPVAAAALKDNARTPFLIGHEPLRFTPVNFGVRFEKKKASSSAIDAGKSGADAYSQGNSNPEAAAEEFITENNATDKKQNSSSRNFDFSNAQGHSEDAARKALGILREITSQLLEQAEKARSLLAASAQELPIRGKENLSYVAENGPEPVKDIVETALNAHYPESSSVKPGSKIHDFCLGIPYGVLLVVGGLLQFILTGSTAAIRFGVLLGGLLLALTVTSLKAWKQGESSLPYIQGQAIFTLAIFFRFIRRYGETNTFFPTGIVAITSAAMLAFYVYVFLSGGNPPKKIKSESSY</sequence>
<feature type="region of interest" description="Disordered" evidence="6">
    <location>
        <begin position="132"/>
        <end position="153"/>
    </location>
</feature>
<dbReference type="EMBL" id="OZ019907">
    <property type="protein sequence ID" value="CAK9207057.1"/>
    <property type="molecule type" value="Genomic_DNA"/>
</dbReference>
<evidence type="ECO:0000256" key="3">
    <source>
        <dbReference type="ARBA" id="ARBA00022692"/>
    </source>
</evidence>
<gene>
    <name evidence="8" type="ORF">CSSPTR1EN2_LOCUS8658</name>
</gene>
<dbReference type="InterPro" id="IPR044890">
    <property type="entry name" value="TMEM14_sf"/>
</dbReference>
<comment type="similarity">
    <text evidence="2">Belongs to the TMEM14 family.</text>
</comment>
<name>A0ABP0TXC9_9BRYO</name>
<dbReference type="InterPro" id="IPR005349">
    <property type="entry name" value="TMEM14"/>
</dbReference>
<proteinExistence type="inferred from homology"/>
<evidence type="ECO:0000256" key="6">
    <source>
        <dbReference type="SAM" id="MobiDB-lite"/>
    </source>
</evidence>
<dbReference type="Pfam" id="PF03647">
    <property type="entry name" value="Tmemb_14"/>
    <property type="match status" value="1"/>
</dbReference>
<reference evidence="8" key="1">
    <citation type="submission" date="2024-02" db="EMBL/GenBank/DDBJ databases">
        <authorList>
            <consortium name="ELIXIR-Norway"/>
            <consortium name="Elixir Norway"/>
        </authorList>
    </citation>
    <scope>NUCLEOTIDE SEQUENCE</scope>
</reference>
<feature type="transmembrane region" description="Helical" evidence="7">
    <location>
        <begin position="291"/>
        <end position="310"/>
    </location>
</feature>